<dbReference type="InterPro" id="IPR006933">
    <property type="entry name" value="HAP1_N"/>
</dbReference>
<evidence type="ECO:0000256" key="2">
    <source>
        <dbReference type="ARBA" id="ARBA00023054"/>
    </source>
</evidence>
<reference evidence="6" key="1">
    <citation type="submission" date="2021-03" db="EMBL/GenBank/DDBJ databases">
        <authorList>
            <person name="Tran Van P."/>
        </authorList>
    </citation>
    <scope>NUCLEOTIDE SEQUENCE</scope>
</reference>
<gene>
    <name evidence="6" type="ORF">TPAB3V08_LOCUS11565</name>
</gene>
<evidence type="ECO:0000256" key="4">
    <source>
        <dbReference type="SAM" id="MobiDB-lite"/>
    </source>
</evidence>
<feature type="domain" description="HAP1 N-terminal" evidence="5">
    <location>
        <begin position="3"/>
        <end position="99"/>
    </location>
</feature>
<keyword evidence="7" id="KW-1185">Reference proteome</keyword>
<dbReference type="Pfam" id="PF04849">
    <property type="entry name" value="HAP1_N"/>
    <property type="match status" value="1"/>
</dbReference>
<dbReference type="Proteomes" id="UP001153148">
    <property type="component" value="Unassembled WGS sequence"/>
</dbReference>
<dbReference type="PANTHER" id="PTHR15751">
    <property type="entry name" value="TRAFFICKING KINESIN-BINDING PROTEIN"/>
    <property type="match status" value="1"/>
</dbReference>
<comment type="subcellular location">
    <subcellularLocation>
        <location evidence="1">Mitochondrion</location>
    </subcellularLocation>
</comment>
<name>A0ABN7PD73_TIMPD</name>
<dbReference type="SMART" id="SM01424">
    <property type="entry name" value="HAP1_N"/>
    <property type="match status" value="1"/>
</dbReference>
<evidence type="ECO:0000313" key="6">
    <source>
        <dbReference type="EMBL" id="CAG2064620.1"/>
    </source>
</evidence>
<evidence type="ECO:0000313" key="7">
    <source>
        <dbReference type="Proteomes" id="UP001153148"/>
    </source>
</evidence>
<comment type="caution">
    <text evidence="6">The sequence shown here is derived from an EMBL/GenBank/DDBJ whole genome shotgun (WGS) entry which is preliminary data.</text>
</comment>
<dbReference type="PANTHER" id="PTHR15751:SF12">
    <property type="entry name" value="TRAFFICKING KINESIN-BINDING PROTEIN MILT"/>
    <property type="match status" value="1"/>
</dbReference>
<dbReference type="EMBL" id="CAJPIN010035609">
    <property type="protein sequence ID" value="CAG2064620.1"/>
    <property type="molecule type" value="Genomic_DNA"/>
</dbReference>
<dbReference type="InterPro" id="IPR051946">
    <property type="entry name" value="Intracell_Traff-Reg"/>
</dbReference>
<organism evidence="6 7">
    <name type="scientific">Timema podura</name>
    <name type="common">Walking stick</name>
    <dbReference type="NCBI Taxonomy" id="61482"/>
    <lineage>
        <taxon>Eukaryota</taxon>
        <taxon>Metazoa</taxon>
        <taxon>Ecdysozoa</taxon>
        <taxon>Arthropoda</taxon>
        <taxon>Hexapoda</taxon>
        <taxon>Insecta</taxon>
        <taxon>Pterygota</taxon>
        <taxon>Neoptera</taxon>
        <taxon>Polyneoptera</taxon>
        <taxon>Phasmatodea</taxon>
        <taxon>Timematodea</taxon>
        <taxon>Timematoidea</taxon>
        <taxon>Timematidae</taxon>
        <taxon>Timema</taxon>
    </lineage>
</organism>
<evidence type="ECO:0000259" key="5">
    <source>
        <dbReference type="SMART" id="SM01424"/>
    </source>
</evidence>
<keyword evidence="3" id="KW-0496">Mitochondrion</keyword>
<proteinExistence type="predicted"/>
<evidence type="ECO:0000256" key="3">
    <source>
        <dbReference type="ARBA" id="ARBA00023128"/>
    </source>
</evidence>
<accession>A0ABN7PD73</accession>
<sequence length="158" mass="17879">MSRDTDDCEEAEQRLVRDIASQLANANMEVDGMADELQRYKEESRQQHEKNVSLISKLTEADVNIARLATELADLKDRYAEVMSLLHDTQEQLRRQRRKGMPQARGGSLFPSLSTTVQPDSLASELESSLYSDFSLDSGISTDRYDGTFLLCVDITER</sequence>
<keyword evidence="2" id="KW-0175">Coiled coil</keyword>
<protein>
    <recommendedName>
        <fullName evidence="5">HAP1 N-terminal domain-containing protein</fullName>
    </recommendedName>
</protein>
<feature type="region of interest" description="Disordered" evidence="4">
    <location>
        <begin position="91"/>
        <end position="115"/>
    </location>
</feature>
<evidence type="ECO:0000256" key="1">
    <source>
        <dbReference type="ARBA" id="ARBA00004173"/>
    </source>
</evidence>